<evidence type="ECO:0000256" key="1">
    <source>
        <dbReference type="SAM" id="Phobius"/>
    </source>
</evidence>
<proteinExistence type="predicted"/>
<reference evidence="4" key="2">
    <citation type="submission" date="2010-01" db="EMBL/GenBank/DDBJ databases">
        <title>The complete genome of Conexibacter woesei DSM 14684.</title>
        <authorList>
            <consortium name="US DOE Joint Genome Institute (JGI-PGF)"/>
            <person name="Lucas S."/>
            <person name="Copeland A."/>
            <person name="Lapidus A."/>
            <person name="Glavina del Rio T."/>
            <person name="Dalin E."/>
            <person name="Tice H."/>
            <person name="Bruce D."/>
            <person name="Goodwin L."/>
            <person name="Pitluck S."/>
            <person name="Kyrpides N."/>
            <person name="Mavromatis K."/>
            <person name="Ivanova N."/>
            <person name="Mikhailova N."/>
            <person name="Chertkov O."/>
            <person name="Brettin T."/>
            <person name="Detter J.C."/>
            <person name="Han C."/>
            <person name="Larimer F."/>
            <person name="Land M."/>
            <person name="Hauser L."/>
            <person name="Markowitz V."/>
            <person name="Cheng J.-F."/>
            <person name="Hugenholtz P."/>
            <person name="Woyke T."/>
            <person name="Wu D."/>
            <person name="Pukall R."/>
            <person name="Steenblock K."/>
            <person name="Schneider S."/>
            <person name="Klenk H.-P."/>
            <person name="Eisen J.A."/>
        </authorList>
    </citation>
    <scope>NUCLEOTIDE SEQUENCE [LARGE SCALE GENOMIC DNA]</scope>
    <source>
        <strain evidence="4">DSM 14684 / CIP 108061 / JCM 11494 / NBRC 100937 / ID131577</strain>
    </source>
</reference>
<dbReference type="AlphaFoldDB" id="D3EZU9"/>
<organism evidence="3 4">
    <name type="scientific">Conexibacter woesei (strain DSM 14684 / CCUG 47730 / CIP 108061 / JCM 11494 / NBRC 100937 / ID131577)</name>
    <dbReference type="NCBI Taxonomy" id="469383"/>
    <lineage>
        <taxon>Bacteria</taxon>
        <taxon>Bacillati</taxon>
        <taxon>Actinomycetota</taxon>
        <taxon>Thermoleophilia</taxon>
        <taxon>Solirubrobacterales</taxon>
        <taxon>Conexibacteraceae</taxon>
        <taxon>Conexibacter</taxon>
    </lineage>
</organism>
<evidence type="ECO:0000313" key="3">
    <source>
        <dbReference type="EMBL" id="ADB49925.1"/>
    </source>
</evidence>
<keyword evidence="4" id="KW-1185">Reference proteome</keyword>
<evidence type="ECO:0000313" key="4">
    <source>
        <dbReference type="Proteomes" id="UP000008229"/>
    </source>
</evidence>
<dbReference type="EMBL" id="CP001854">
    <property type="protein sequence ID" value="ADB49925.1"/>
    <property type="molecule type" value="Genomic_DNA"/>
</dbReference>
<dbReference type="HOGENOM" id="CLU_118603_0_0_11"/>
<sequence>MGVHASGGVPAPTPRSDVSASAESHLSGWVMFAGTMLLMVATLNIIYGIGAIDDSTFFVNDAKYVFSDLNTWGWIVLVTGCLQMLAAFGVWARNSIATWAGIAFACINAIVQLLMLPAYPFLSLALFSINLLVIYGLAVHGGHADDAV</sequence>
<feature type="transmembrane region" description="Helical" evidence="1">
    <location>
        <begin position="121"/>
        <end position="139"/>
    </location>
</feature>
<keyword evidence="1" id="KW-0472">Membrane</keyword>
<gene>
    <name evidence="3" type="ordered locus">Cwoe_1497</name>
</gene>
<dbReference type="InterPro" id="IPR055568">
    <property type="entry name" value="DUF7144"/>
</dbReference>
<feature type="transmembrane region" description="Helical" evidence="1">
    <location>
        <begin position="96"/>
        <end position="115"/>
    </location>
</feature>
<feature type="transmembrane region" description="Helical" evidence="1">
    <location>
        <begin position="29"/>
        <end position="52"/>
    </location>
</feature>
<feature type="transmembrane region" description="Helical" evidence="1">
    <location>
        <begin position="72"/>
        <end position="91"/>
    </location>
</feature>
<dbReference type="Pfam" id="PF23636">
    <property type="entry name" value="DUF7144"/>
    <property type="match status" value="1"/>
</dbReference>
<keyword evidence="1" id="KW-0812">Transmembrane</keyword>
<dbReference type="Proteomes" id="UP000008229">
    <property type="component" value="Chromosome"/>
</dbReference>
<protein>
    <recommendedName>
        <fullName evidence="2">DUF7144 domain-containing protein</fullName>
    </recommendedName>
</protein>
<accession>D3EZU9</accession>
<dbReference type="eggNOG" id="ENOG5030J8G">
    <property type="taxonomic scope" value="Bacteria"/>
</dbReference>
<evidence type="ECO:0000259" key="2">
    <source>
        <dbReference type="Pfam" id="PF23636"/>
    </source>
</evidence>
<name>D3EZU9_CONWI</name>
<dbReference type="KEGG" id="cwo:Cwoe_1497"/>
<keyword evidence="1" id="KW-1133">Transmembrane helix</keyword>
<reference evidence="3 4" key="1">
    <citation type="journal article" date="2010" name="Stand. Genomic Sci.">
        <title>Complete genome sequence of Conexibacter woesei type strain (ID131577).</title>
        <authorList>
            <person name="Pukall R."/>
            <person name="Lapidus A."/>
            <person name="Glavina Del Rio T."/>
            <person name="Copeland A."/>
            <person name="Tice H."/>
            <person name="Cheng J.-F."/>
            <person name="Lucas S."/>
            <person name="Chen F."/>
            <person name="Nolan M."/>
            <person name="Bruce D."/>
            <person name="Goodwin L."/>
            <person name="Pitluck S."/>
            <person name="Mavromatis K."/>
            <person name="Ivanova N."/>
            <person name="Ovchinnikova G."/>
            <person name="Pati A."/>
            <person name="Chen A."/>
            <person name="Palaniappan K."/>
            <person name="Land M."/>
            <person name="Hauser L."/>
            <person name="Chang Y.-J."/>
            <person name="Jeffries C.D."/>
            <person name="Chain P."/>
            <person name="Meincke L."/>
            <person name="Sims D."/>
            <person name="Brettin T."/>
            <person name="Detter J.C."/>
            <person name="Rohde M."/>
            <person name="Goeker M."/>
            <person name="Bristow J."/>
            <person name="Eisen J.A."/>
            <person name="Markowitz V."/>
            <person name="Kyrpides N.C."/>
            <person name="Klenk H.-P."/>
            <person name="Hugenholtz P."/>
        </authorList>
    </citation>
    <scope>NUCLEOTIDE SEQUENCE [LARGE SCALE GENOMIC DNA]</scope>
    <source>
        <strain evidence="4">DSM 14684 / CIP 108061 / JCM 11494 / NBRC 100937 / ID131577</strain>
    </source>
</reference>
<dbReference type="STRING" id="469383.Cwoe_1497"/>
<feature type="domain" description="DUF7144" evidence="2">
    <location>
        <begin position="29"/>
        <end position="141"/>
    </location>
</feature>